<reference evidence="1 2" key="1">
    <citation type="journal article" date="2014" name="Genome Biol. Evol.">
        <title>The genome of the myxosporean Thelohanellus kitauei shows adaptations to nutrient acquisition within its fish host.</title>
        <authorList>
            <person name="Yang Y."/>
            <person name="Xiong J."/>
            <person name="Zhou Z."/>
            <person name="Huo F."/>
            <person name="Miao W."/>
            <person name="Ran C."/>
            <person name="Liu Y."/>
            <person name="Zhang J."/>
            <person name="Feng J."/>
            <person name="Wang M."/>
            <person name="Wang M."/>
            <person name="Wang L."/>
            <person name="Yao B."/>
        </authorList>
    </citation>
    <scope>NUCLEOTIDE SEQUENCE [LARGE SCALE GENOMIC DNA]</scope>
    <source>
        <strain evidence="1">Wuqing</strain>
    </source>
</reference>
<comment type="caution">
    <text evidence="1">The sequence shown here is derived from an EMBL/GenBank/DDBJ whole genome shotgun (WGS) entry which is preliminary data.</text>
</comment>
<gene>
    <name evidence="1" type="ORF">RF11_12701</name>
</gene>
<protein>
    <submittedName>
        <fullName evidence="1">Uncharacterized protein</fullName>
    </submittedName>
</protein>
<proteinExistence type="predicted"/>
<name>A0A0C2JBY8_THEKT</name>
<dbReference type="EMBL" id="JWZT01003490">
    <property type="protein sequence ID" value="KII66673.1"/>
    <property type="molecule type" value="Genomic_DNA"/>
</dbReference>
<dbReference type="Proteomes" id="UP000031668">
    <property type="component" value="Unassembled WGS sequence"/>
</dbReference>
<organism evidence="1 2">
    <name type="scientific">Thelohanellus kitauei</name>
    <name type="common">Myxosporean</name>
    <dbReference type="NCBI Taxonomy" id="669202"/>
    <lineage>
        <taxon>Eukaryota</taxon>
        <taxon>Metazoa</taxon>
        <taxon>Cnidaria</taxon>
        <taxon>Myxozoa</taxon>
        <taxon>Myxosporea</taxon>
        <taxon>Bivalvulida</taxon>
        <taxon>Platysporina</taxon>
        <taxon>Myxobolidae</taxon>
        <taxon>Thelohanellus</taxon>
    </lineage>
</organism>
<dbReference type="AlphaFoldDB" id="A0A0C2JBY8"/>
<accession>A0A0C2JBY8</accession>
<sequence length="113" mass="13229">MTTLLNVYFSIIYLTQALDVLINSVSWWPWFPRLTNECDDTCNLTLSKSWFKILILRSERTSTFGRRVSTATYSVSVAHARNTMISDMPFIKSIYQDVQLIIEYLDPFNMKTM</sequence>
<evidence type="ECO:0000313" key="2">
    <source>
        <dbReference type="Proteomes" id="UP000031668"/>
    </source>
</evidence>
<evidence type="ECO:0000313" key="1">
    <source>
        <dbReference type="EMBL" id="KII66673.1"/>
    </source>
</evidence>
<keyword evidence="2" id="KW-1185">Reference proteome</keyword>